<sequence>MPVSVILRTRASCCLLLQPWCCPSDCCGLTDSSVLPHIPQRFKRNPQLSFQASEDLHCAPGVRAQRNKMQICA</sequence>
<reference evidence="1" key="1">
    <citation type="submission" date="2012-11" db="EMBL/GenBank/DDBJ databases">
        <authorList>
            <person name="Lucero-Rivera Y.E."/>
            <person name="Tovar-Ramirez D."/>
        </authorList>
    </citation>
    <scope>NUCLEOTIDE SEQUENCE</scope>
    <source>
        <tissue evidence="1">Salivary gland</tissue>
    </source>
</reference>
<organism evidence="1">
    <name type="scientific">Rhipicephalus pulchellus</name>
    <name type="common">Yellow backed tick</name>
    <name type="synonym">Dermacentor pulchellus</name>
    <dbReference type="NCBI Taxonomy" id="72859"/>
    <lineage>
        <taxon>Eukaryota</taxon>
        <taxon>Metazoa</taxon>
        <taxon>Ecdysozoa</taxon>
        <taxon>Arthropoda</taxon>
        <taxon>Chelicerata</taxon>
        <taxon>Arachnida</taxon>
        <taxon>Acari</taxon>
        <taxon>Parasitiformes</taxon>
        <taxon>Ixodida</taxon>
        <taxon>Ixodoidea</taxon>
        <taxon>Ixodidae</taxon>
        <taxon>Rhipicephalinae</taxon>
        <taxon>Rhipicephalus</taxon>
        <taxon>Rhipicephalus</taxon>
    </lineage>
</organism>
<evidence type="ECO:0000313" key="1">
    <source>
        <dbReference type="EMBL" id="JAA55592.1"/>
    </source>
</evidence>
<dbReference type="AlphaFoldDB" id="L7LVI0"/>
<reference evidence="1" key="2">
    <citation type="journal article" date="2015" name="J. Proteomics">
        <title>Sexual differences in the sialomes of the zebra tick, Rhipicephalus pulchellus.</title>
        <authorList>
            <person name="Tan A.W."/>
            <person name="Francischetti I.M."/>
            <person name="Slovak M."/>
            <person name="Kini R.M."/>
            <person name="Ribeiro J.M."/>
        </authorList>
    </citation>
    <scope>NUCLEOTIDE SEQUENCE</scope>
    <source>
        <tissue evidence="1">Salivary gland</tissue>
    </source>
</reference>
<name>L7LVI0_RHIPC</name>
<dbReference type="EMBL" id="GACK01009442">
    <property type="protein sequence ID" value="JAA55592.1"/>
    <property type="molecule type" value="mRNA"/>
</dbReference>
<proteinExistence type="evidence at transcript level"/>
<protein>
    <submittedName>
        <fullName evidence="1">Uncharacterized protein</fullName>
    </submittedName>
</protein>
<accession>L7LVI0</accession>